<evidence type="ECO:0000256" key="7">
    <source>
        <dbReference type="ARBA" id="ARBA00023204"/>
    </source>
</evidence>
<evidence type="ECO:0000313" key="13">
    <source>
        <dbReference type="Proteomes" id="UP000186260"/>
    </source>
</evidence>
<dbReference type="InterPro" id="IPR047112">
    <property type="entry name" value="RecG/Mfd"/>
</dbReference>
<keyword evidence="6" id="KW-0238">DNA-binding</keyword>
<dbReference type="PROSITE" id="PS51194">
    <property type="entry name" value="HELICASE_CTER"/>
    <property type="match status" value="1"/>
</dbReference>
<evidence type="ECO:0000313" key="12">
    <source>
        <dbReference type="EMBL" id="APW18357.1"/>
    </source>
</evidence>
<protein>
    <recommendedName>
        <fullName evidence="8">Probable DNA 3'-5' helicase RecG</fullName>
    </recommendedName>
</protein>
<dbReference type="EMBL" id="CP019058">
    <property type="protein sequence ID" value="APW18357.1"/>
    <property type="molecule type" value="Genomic_DNA"/>
</dbReference>
<evidence type="ECO:0000256" key="9">
    <source>
        <dbReference type="SAM" id="MobiDB-lite"/>
    </source>
</evidence>
<dbReference type="RefSeq" id="WP_076002632.1">
    <property type="nucleotide sequence ID" value="NZ_CP019058.1"/>
</dbReference>
<dbReference type="Pfam" id="PF17191">
    <property type="entry name" value="RecG_wedge"/>
    <property type="match status" value="1"/>
</dbReference>
<accession>A0ABM6GI91</accession>
<dbReference type="SMART" id="SM00487">
    <property type="entry name" value="DEXDc"/>
    <property type="match status" value="1"/>
</dbReference>
<dbReference type="CDD" id="cd04488">
    <property type="entry name" value="RecG_wedge_OBF"/>
    <property type="match status" value="1"/>
</dbReference>
<evidence type="ECO:0000259" key="10">
    <source>
        <dbReference type="PROSITE" id="PS51192"/>
    </source>
</evidence>
<gene>
    <name evidence="12" type="ORF">BVL65_01775</name>
</gene>
<dbReference type="Pfam" id="PF00270">
    <property type="entry name" value="DEAD"/>
    <property type="match status" value="1"/>
</dbReference>
<dbReference type="InterPro" id="IPR027417">
    <property type="entry name" value="P-loop_NTPase"/>
</dbReference>
<evidence type="ECO:0000256" key="4">
    <source>
        <dbReference type="ARBA" id="ARBA00022806"/>
    </source>
</evidence>
<sequence length="810" mass="88921">MIYNRNMLNTPTNSAKMHTSLCAIISNKRRVSALKSLGIVTVEDALTYYPFRVTSPLRIANLKDIKIGEEVAFYAQVQSINVVPMNARRGFRIEINVLQDMQAVAQLIYFSKNRQYAQWLSAKMHVGEMVVVGGTSSAFNGKLQFTHPQILTVSAVEESDSLHQSRDTVRSVEDGLARMSAPMPVYHANSRISSEHIHETILSILSALSKDSEDSAASKNSAACTSEFLQIPDITPESVLKKRNLMTRASAIYSIHNPQSVDEFYKAVDSLRYEEAFISQVAVLRSREDSKDNQAKSCNNSLIRNEFVESLPFELTAGQKDVIDEIVRDMREHHPMRRLLQGEVGSGKTVVALAAMLEAVGSGYQAVLVAPTQVLASQHAENLRQMIARANLKVPVIVVTGGMRLADRRRALASVASGEPSLIVATHAAFSSTFKPTNLALVIIDEQHRFGVEQRDVLLRKMSVDSHNSAEKSFTPHLLVMTATPIPRSAAMTWFGDLDASYLTELPGGRKPIRTFVVQESDANTMARMFAHIRARIDAGERAYVVCAHIDDDFNEDSGRDSGRDSGSASVSNFGRDFDSDESEGFEDVSQSVQSNQSEENNADSLRKLHTVNGILKRLSALPQFKGVTFAKLTGRDDDATKRETMERFARGDVQVLVATTVIEVGVDVPQASCIVIFDADRFGLAQLHQLRGRVGRGGTNSWAFLVAQTEDGSLAQERLQVVENSLDGAVIAKKDLELRNVGDVLGDKQSGGRSSLKILRVVKDAKIIAMAREDALETLQKDTHLVSLPYLAGAVLDFTRGGSAQIVSN</sequence>
<evidence type="ECO:0000256" key="8">
    <source>
        <dbReference type="ARBA" id="ARBA00049819"/>
    </source>
</evidence>
<evidence type="ECO:0000256" key="5">
    <source>
        <dbReference type="ARBA" id="ARBA00022840"/>
    </source>
</evidence>
<dbReference type="InterPro" id="IPR014001">
    <property type="entry name" value="Helicase_ATP-bd"/>
</dbReference>
<dbReference type="SMART" id="SM00490">
    <property type="entry name" value="HELICc"/>
    <property type="match status" value="1"/>
</dbReference>
<evidence type="ECO:0000256" key="6">
    <source>
        <dbReference type="ARBA" id="ARBA00023125"/>
    </source>
</evidence>
<feature type="domain" description="Helicase C-terminal" evidence="11">
    <location>
        <begin position="588"/>
        <end position="738"/>
    </location>
</feature>
<keyword evidence="13" id="KW-1185">Reference proteome</keyword>
<dbReference type="Pfam" id="PF19833">
    <property type="entry name" value="RecG_dom3_C"/>
    <property type="match status" value="1"/>
</dbReference>
<evidence type="ECO:0000256" key="1">
    <source>
        <dbReference type="ARBA" id="ARBA00022741"/>
    </source>
</evidence>
<keyword evidence="7" id="KW-0234">DNA repair</keyword>
<dbReference type="PANTHER" id="PTHR47964:SF1">
    <property type="entry name" value="ATP-DEPENDENT DNA HELICASE HOMOLOG RECG, CHLOROPLASTIC"/>
    <property type="match status" value="1"/>
</dbReference>
<keyword evidence="4 12" id="KW-0347">Helicase</keyword>
<reference evidence="13" key="1">
    <citation type="submission" date="2017-01" db="EMBL/GenBank/DDBJ databases">
        <title>Gardnerella vaginalis bacteremia associated with severe acute encephalopathy in a young female patient: Case Report and characterization of the isolate.</title>
        <authorList>
            <person name="Tankovic J."/>
            <person name="Timinskas A."/>
            <person name="Zilnyte M."/>
            <person name="Janulaitiene M."/>
            <person name="Zvirbliene A."/>
            <person name="Pleckaityte M."/>
        </authorList>
    </citation>
    <scope>NUCLEOTIDE SEQUENCE [LARGE SCALE GENOMIC DNA]</scope>
    <source>
        <strain evidence="13">GV37</strain>
    </source>
</reference>
<dbReference type="PROSITE" id="PS51192">
    <property type="entry name" value="HELICASE_ATP_BIND_1"/>
    <property type="match status" value="1"/>
</dbReference>
<feature type="domain" description="Helicase ATP-binding" evidence="10">
    <location>
        <begin position="329"/>
        <end position="503"/>
    </location>
</feature>
<dbReference type="Proteomes" id="UP000186260">
    <property type="component" value="Chromosome"/>
</dbReference>
<evidence type="ECO:0000256" key="2">
    <source>
        <dbReference type="ARBA" id="ARBA00022763"/>
    </source>
</evidence>
<keyword evidence="1" id="KW-0547">Nucleotide-binding</keyword>
<dbReference type="InterPro" id="IPR011545">
    <property type="entry name" value="DEAD/DEAH_box_helicase_dom"/>
</dbReference>
<proteinExistence type="predicted"/>
<organism evidence="12 13">
    <name type="scientific">Gardnerella swidsinskii</name>
    <dbReference type="NCBI Taxonomy" id="2792979"/>
    <lineage>
        <taxon>Bacteria</taxon>
        <taxon>Bacillati</taxon>
        <taxon>Actinomycetota</taxon>
        <taxon>Actinomycetes</taxon>
        <taxon>Bifidobacteriales</taxon>
        <taxon>Bifidobacteriaceae</taxon>
        <taxon>Gardnerella</taxon>
    </lineage>
</organism>
<feature type="compositionally biased region" description="Low complexity" evidence="9">
    <location>
        <begin position="588"/>
        <end position="600"/>
    </location>
</feature>
<dbReference type="InterPro" id="IPR045562">
    <property type="entry name" value="RecG_dom3_C"/>
</dbReference>
<dbReference type="InterPro" id="IPR001650">
    <property type="entry name" value="Helicase_C-like"/>
</dbReference>
<dbReference type="SUPFAM" id="SSF52540">
    <property type="entry name" value="P-loop containing nucleoside triphosphate hydrolases"/>
    <property type="match status" value="2"/>
</dbReference>
<dbReference type="InterPro" id="IPR033454">
    <property type="entry name" value="RecG_wedge"/>
</dbReference>
<feature type="region of interest" description="Disordered" evidence="9">
    <location>
        <begin position="555"/>
        <end position="603"/>
    </location>
</feature>
<dbReference type="Gene3D" id="2.40.50.140">
    <property type="entry name" value="Nucleic acid-binding proteins"/>
    <property type="match status" value="1"/>
</dbReference>
<name>A0ABM6GI91_9BIFI</name>
<dbReference type="Pfam" id="PF00271">
    <property type="entry name" value="Helicase_C"/>
    <property type="match status" value="1"/>
</dbReference>
<keyword evidence="2" id="KW-0227">DNA damage</keyword>
<dbReference type="InterPro" id="IPR012340">
    <property type="entry name" value="NA-bd_OB-fold"/>
</dbReference>
<evidence type="ECO:0000256" key="3">
    <source>
        <dbReference type="ARBA" id="ARBA00022801"/>
    </source>
</evidence>
<feature type="compositionally biased region" description="Basic and acidic residues" evidence="9">
    <location>
        <begin position="555"/>
        <end position="564"/>
    </location>
</feature>
<keyword evidence="5" id="KW-0067">ATP-binding</keyword>
<dbReference type="Gene3D" id="3.40.50.300">
    <property type="entry name" value="P-loop containing nucleotide triphosphate hydrolases"/>
    <property type="match status" value="2"/>
</dbReference>
<dbReference type="PANTHER" id="PTHR47964">
    <property type="entry name" value="ATP-DEPENDENT DNA HELICASE HOMOLOG RECG, CHLOROPLASTIC"/>
    <property type="match status" value="1"/>
</dbReference>
<keyword evidence="3" id="KW-0378">Hydrolase</keyword>
<dbReference type="GO" id="GO:0004386">
    <property type="term" value="F:helicase activity"/>
    <property type="evidence" value="ECO:0007669"/>
    <property type="project" value="UniProtKB-KW"/>
</dbReference>
<evidence type="ECO:0000259" key="11">
    <source>
        <dbReference type="PROSITE" id="PS51194"/>
    </source>
</evidence>
<dbReference type="SUPFAM" id="SSF50249">
    <property type="entry name" value="Nucleic acid-binding proteins"/>
    <property type="match status" value="1"/>
</dbReference>